<accession>A0ABW9CAE1</accession>
<evidence type="ECO:0000313" key="1">
    <source>
        <dbReference type="EMBL" id="MFM0448513.1"/>
    </source>
</evidence>
<organism evidence="1 2">
    <name type="scientific">Paraburkholderia strydomiana</name>
    <dbReference type="NCBI Taxonomy" id="1245417"/>
    <lineage>
        <taxon>Bacteria</taxon>
        <taxon>Pseudomonadati</taxon>
        <taxon>Pseudomonadota</taxon>
        <taxon>Betaproteobacteria</taxon>
        <taxon>Burkholderiales</taxon>
        <taxon>Burkholderiaceae</taxon>
        <taxon>Paraburkholderia</taxon>
    </lineage>
</organism>
<comment type="caution">
    <text evidence="1">The sequence shown here is derived from an EMBL/GenBank/DDBJ whole genome shotgun (WGS) entry which is preliminary data.</text>
</comment>
<name>A0ABW9CAE1_9BURK</name>
<proteinExistence type="predicted"/>
<gene>
    <name evidence="1" type="ORF">PQR00_33545</name>
</gene>
<sequence length="100" mass="10714">MKVATKLLILVGTALAGVISIAAIALSQLDSALVESRQAQIVTLLNKAEHLTLYYQSLEASGKMSRDDAQTAAKTALNQLNAESKSYYWVTNTDSVNLVS</sequence>
<evidence type="ECO:0000313" key="2">
    <source>
        <dbReference type="Proteomes" id="UP001629288"/>
    </source>
</evidence>
<dbReference type="RefSeq" id="WP_408131762.1">
    <property type="nucleotide sequence ID" value="NZ_JAQQDD010000056.1"/>
</dbReference>
<protein>
    <submittedName>
        <fullName evidence="1">Cache domain-containing protein</fullName>
    </submittedName>
</protein>
<keyword evidence="2" id="KW-1185">Reference proteome</keyword>
<dbReference type="Gene3D" id="3.30.450.20">
    <property type="entry name" value="PAS domain"/>
    <property type="match status" value="1"/>
</dbReference>
<reference evidence="1 2" key="1">
    <citation type="journal article" date="2024" name="Chem. Sci.">
        <title>Discovery of megapolipeptins by genome mining of a Burkholderiales bacteria collection.</title>
        <authorList>
            <person name="Paulo B.S."/>
            <person name="Recchia M.J.J."/>
            <person name="Lee S."/>
            <person name="Fergusson C.H."/>
            <person name="Romanowski S.B."/>
            <person name="Hernandez A."/>
            <person name="Krull N."/>
            <person name="Liu D.Y."/>
            <person name="Cavanagh H."/>
            <person name="Bos A."/>
            <person name="Gray C.A."/>
            <person name="Murphy B.T."/>
            <person name="Linington R.G."/>
            <person name="Eustaquio A.S."/>
        </authorList>
    </citation>
    <scope>NUCLEOTIDE SEQUENCE [LARGE SCALE GENOMIC DNA]</scope>
    <source>
        <strain evidence="1 2">RL17-379-BIB-C</strain>
    </source>
</reference>
<dbReference type="Proteomes" id="UP001629288">
    <property type="component" value="Unassembled WGS sequence"/>
</dbReference>
<dbReference type="EMBL" id="JAQQDH010000023">
    <property type="protein sequence ID" value="MFM0448513.1"/>
    <property type="molecule type" value="Genomic_DNA"/>
</dbReference>